<dbReference type="AlphaFoldDB" id="A0A1A8HCM7"/>
<organism evidence="1">
    <name type="scientific">Nothobranchius korthausae</name>
    <dbReference type="NCBI Taxonomy" id="1143690"/>
    <lineage>
        <taxon>Eukaryota</taxon>
        <taxon>Metazoa</taxon>
        <taxon>Chordata</taxon>
        <taxon>Craniata</taxon>
        <taxon>Vertebrata</taxon>
        <taxon>Euteleostomi</taxon>
        <taxon>Actinopterygii</taxon>
        <taxon>Neopterygii</taxon>
        <taxon>Teleostei</taxon>
        <taxon>Neoteleostei</taxon>
        <taxon>Acanthomorphata</taxon>
        <taxon>Ovalentaria</taxon>
        <taxon>Atherinomorphae</taxon>
        <taxon>Cyprinodontiformes</taxon>
        <taxon>Nothobranchiidae</taxon>
        <taxon>Nothobranchius</taxon>
    </lineage>
</organism>
<name>A0A1A8HCM7_9TELE</name>
<dbReference type="EMBL" id="HAEC01013729">
    <property type="protein sequence ID" value="SBQ81946.1"/>
    <property type="molecule type" value="Transcribed_RNA"/>
</dbReference>
<sequence length="198" mass="21584">MLTKTITDHCILILISVKHWKKAAKPDIQACKGRSKTSHCTDAELALVIPLSLLQKEERLSKPTTFSTRSTRIGSSVTEQLTLYSSANLGNSDGRFLSVNCQLILKAFHLPLHLWDVQLGHDVAASGLPQSTAGWFCAQPADRGWRPALNGGKYPLSGSGRRWRLGVYVGYQRSSGTPLRSSLGLDAGNAGRRLETCP</sequence>
<feature type="non-terminal residue" evidence="1">
    <location>
        <position position="198"/>
    </location>
</feature>
<proteinExistence type="predicted"/>
<gene>
    <name evidence="1" type="primary">Nfu_g_1_007078</name>
</gene>
<evidence type="ECO:0000313" key="1">
    <source>
        <dbReference type="EMBL" id="SBQ81946.1"/>
    </source>
</evidence>
<reference evidence="1" key="1">
    <citation type="submission" date="2016-05" db="EMBL/GenBank/DDBJ databases">
        <authorList>
            <person name="Lavstsen T."/>
            <person name="Jespersen J.S."/>
        </authorList>
    </citation>
    <scope>NUCLEOTIDE SEQUENCE</scope>
    <source>
        <tissue evidence="1">Brain</tissue>
    </source>
</reference>
<reference evidence="1" key="2">
    <citation type="submission" date="2016-06" db="EMBL/GenBank/DDBJ databases">
        <title>The genome of a short-lived fish provides insights into sex chromosome evolution and the genetic control of aging.</title>
        <authorList>
            <person name="Reichwald K."/>
            <person name="Felder M."/>
            <person name="Petzold A."/>
            <person name="Koch P."/>
            <person name="Groth M."/>
            <person name="Platzer M."/>
        </authorList>
    </citation>
    <scope>NUCLEOTIDE SEQUENCE</scope>
    <source>
        <tissue evidence="1">Brain</tissue>
    </source>
</reference>
<protein>
    <submittedName>
        <fullName evidence="1">Uncharacterized protein</fullName>
    </submittedName>
</protein>
<accession>A0A1A8HCM7</accession>